<proteinExistence type="predicted"/>
<dbReference type="Pfam" id="PF00023">
    <property type="entry name" value="Ank"/>
    <property type="match status" value="3"/>
</dbReference>
<dbReference type="InterPro" id="IPR054471">
    <property type="entry name" value="GPIID_WHD"/>
</dbReference>
<feature type="repeat" description="ANK" evidence="3">
    <location>
        <begin position="618"/>
        <end position="650"/>
    </location>
</feature>
<comment type="caution">
    <text evidence="5">The sequence shown here is derived from an EMBL/GenBank/DDBJ whole genome shotgun (WGS) entry which is preliminary data.</text>
</comment>
<feature type="repeat" description="ANK" evidence="3">
    <location>
        <begin position="784"/>
        <end position="816"/>
    </location>
</feature>
<keyword evidence="2 3" id="KW-0040">ANK repeat</keyword>
<dbReference type="SMART" id="SM00248">
    <property type="entry name" value="ANK"/>
    <property type="match status" value="13"/>
</dbReference>
<dbReference type="Gene3D" id="3.40.50.300">
    <property type="entry name" value="P-loop containing nucleotide triphosphate hydrolases"/>
    <property type="match status" value="1"/>
</dbReference>
<feature type="repeat" description="ANK" evidence="3">
    <location>
        <begin position="854"/>
        <end position="886"/>
    </location>
</feature>
<dbReference type="PROSITE" id="PS50297">
    <property type="entry name" value="ANK_REP_REGION"/>
    <property type="match status" value="10"/>
</dbReference>
<feature type="repeat" description="ANK" evidence="3">
    <location>
        <begin position="685"/>
        <end position="717"/>
    </location>
</feature>
<evidence type="ECO:0000256" key="2">
    <source>
        <dbReference type="ARBA" id="ARBA00023043"/>
    </source>
</evidence>
<feature type="repeat" description="ANK" evidence="3">
    <location>
        <begin position="718"/>
        <end position="750"/>
    </location>
</feature>
<organism evidence="5 6">
    <name type="scientific">Xylaria multiplex</name>
    <dbReference type="NCBI Taxonomy" id="323545"/>
    <lineage>
        <taxon>Eukaryota</taxon>
        <taxon>Fungi</taxon>
        <taxon>Dikarya</taxon>
        <taxon>Ascomycota</taxon>
        <taxon>Pezizomycotina</taxon>
        <taxon>Sordariomycetes</taxon>
        <taxon>Xylariomycetidae</taxon>
        <taxon>Xylariales</taxon>
        <taxon>Xylariaceae</taxon>
        <taxon>Xylaria</taxon>
    </lineage>
</organism>
<dbReference type="InterPro" id="IPR002110">
    <property type="entry name" value="Ankyrin_rpt"/>
</dbReference>
<dbReference type="InterPro" id="IPR056884">
    <property type="entry name" value="NPHP3-like_N"/>
</dbReference>
<reference evidence="5 6" key="1">
    <citation type="submission" date="2019-12" db="EMBL/GenBank/DDBJ databases">
        <title>Draft genome sequence of the ascomycete Xylaria multiplex DSM 110363.</title>
        <authorList>
            <person name="Buettner E."/>
            <person name="Kellner H."/>
        </authorList>
    </citation>
    <scope>NUCLEOTIDE SEQUENCE [LARGE SCALE GENOMIC DNA]</scope>
    <source>
        <strain evidence="5 6">DSM 110363</strain>
    </source>
</reference>
<evidence type="ECO:0000256" key="3">
    <source>
        <dbReference type="PROSITE-ProRule" id="PRU00023"/>
    </source>
</evidence>
<dbReference type="InterPro" id="IPR036770">
    <property type="entry name" value="Ankyrin_rpt-contain_sf"/>
</dbReference>
<dbReference type="InterPro" id="IPR007111">
    <property type="entry name" value="NACHT_NTPase"/>
</dbReference>
<protein>
    <recommendedName>
        <fullName evidence="4">NACHT domain-containing protein</fullName>
    </recommendedName>
</protein>
<feature type="repeat" description="ANK" evidence="3">
    <location>
        <begin position="954"/>
        <end position="986"/>
    </location>
</feature>
<dbReference type="Pfam" id="PF12796">
    <property type="entry name" value="Ank_2"/>
    <property type="match status" value="3"/>
</dbReference>
<dbReference type="PROSITE" id="PS50088">
    <property type="entry name" value="ANK_REPEAT"/>
    <property type="match status" value="10"/>
</dbReference>
<dbReference type="Pfam" id="PF24883">
    <property type="entry name" value="NPHP3_N"/>
    <property type="match status" value="1"/>
</dbReference>
<accession>A0A7C8N162</accession>
<evidence type="ECO:0000313" key="6">
    <source>
        <dbReference type="Proteomes" id="UP000481858"/>
    </source>
</evidence>
<keyword evidence="1" id="KW-0677">Repeat</keyword>
<feature type="domain" description="NACHT" evidence="4">
    <location>
        <begin position="157"/>
        <end position="301"/>
    </location>
</feature>
<dbReference type="PANTHER" id="PTHR24166">
    <property type="entry name" value="ROLLING PEBBLES, ISOFORM B"/>
    <property type="match status" value="1"/>
</dbReference>
<dbReference type="InterPro" id="IPR027417">
    <property type="entry name" value="P-loop_NTPase"/>
</dbReference>
<gene>
    <name evidence="5" type="ORF">GQX73_g9554</name>
</gene>
<dbReference type="SUPFAM" id="SSF48403">
    <property type="entry name" value="Ankyrin repeat"/>
    <property type="match status" value="2"/>
</dbReference>
<evidence type="ECO:0000313" key="5">
    <source>
        <dbReference type="EMBL" id="KAF2964017.1"/>
    </source>
</evidence>
<dbReference type="AlphaFoldDB" id="A0A7C8N162"/>
<dbReference type="Proteomes" id="UP000481858">
    <property type="component" value="Unassembled WGS sequence"/>
</dbReference>
<dbReference type="OrthoDB" id="195446at2759"/>
<dbReference type="EMBL" id="WUBL01000170">
    <property type="protein sequence ID" value="KAF2964017.1"/>
    <property type="molecule type" value="Genomic_DNA"/>
</dbReference>
<dbReference type="PANTHER" id="PTHR24166:SF48">
    <property type="entry name" value="PROTEIN VAPYRIN"/>
    <property type="match status" value="1"/>
</dbReference>
<keyword evidence="6" id="KW-1185">Reference proteome</keyword>
<dbReference type="Gene3D" id="1.25.40.20">
    <property type="entry name" value="Ankyrin repeat-containing domain"/>
    <property type="match status" value="3"/>
</dbReference>
<evidence type="ECO:0000259" key="4">
    <source>
        <dbReference type="PROSITE" id="PS50837"/>
    </source>
</evidence>
<feature type="repeat" description="ANK" evidence="3">
    <location>
        <begin position="921"/>
        <end position="953"/>
    </location>
</feature>
<dbReference type="Pfam" id="PF22939">
    <property type="entry name" value="WHD_GPIID"/>
    <property type="match status" value="1"/>
</dbReference>
<dbReference type="PROSITE" id="PS50837">
    <property type="entry name" value="NACHT"/>
    <property type="match status" value="1"/>
</dbReference>
<feature type="repeat" description="ANK" evidence="3">
    <location>
        <begin position="817"/>
        <end position="853"/>
    </location>
</feature>
<name>A0A7C8N162_9PEZI</name>
<sequence length="1039" mass="117897">MISVKLVKSSFSYYELLSLVFSVRHMAVEGDEATNIGEGIQRYDKTERNKMTTPFDSEPNLDGFNDRQSSIRANHPHQAVFGHTIINEGGITYDGAESLWTIPKWLSKSSPVRFDEKHRDTSEVAKKTPDTWKWLLNYPEFKSWRDWRAGSEDEEPRRLLCSGILGAGKTVLASIVIEDLRSKLRPSDSICLFMYFEFKDRQQYLLRNLYSSLLAQLVQRRSTFTEEAQKAFEAWKLTDMYPSMDEYLKILIAEIRTLSSVYIVIDALDECPNDIQNRTRSELLKSLRSFPSNTHILFTTRQHLDIKREVQEHGHIDVLAKPEDLQKYLHNRVADRDDLQLVFSKQRSQENIFSHIVERSKGMFLLAQLHIDFLLMMPPSEIEDGVRALPETPDDVYKRTLERISLLDPPKKALALRCLKWLVLVERPLKIQELLHAVSIKIGDSDIRDGISVTEENVTAVCAGIVVVDPGTRIVRLAHYTATSYLERTDILDLNPFHSEIAEICLTYLSFIKTRSTSQYDNEVQDRRKKYPFLNYAADYWGHHVSQSTRGQVRRKACEFLEDGVKLASALQAMSEPRFRMEKRVTGLHMAAYFNLSRLAKDMIEKKRRFALNAQTSNGETAVHWAAFYGHARVLGVLIEKGADLDTKDNSGRTALHKATMNDDHVSVKMMLESKRVDTQTEDVHGWTSLRWAASNGQETLVRMLLENNDKIDAQDKDGWTALRWAAHKGNDKIVELLIEKRASLQSTSKDGWTVLLWASREGKHKFISFLAKKGVPLDDVDCNGETALKEAIRYGHGKTVFALLEAKANVNLADTIKKTPLHVAVEVWKECGNKTIVWLLLESGADINAQTKHGYTPLHLAAMKGHNLVIWLLLQKGADPRLKDNAGQTALHLAVVEGHEEVVPSLLLWDARLVDIRNDESRTALHEAASSGNVKLVAALLHGRSRLESQDRQGCTALHRAVIQQHEDVVLFLISKHANVNLANRKKNTALHEAAISGNKVIIEALLRKGLADAALINSEGLTPWEVARQYGHDIQKF</sequence>
<dbReference type="SUPFAM" id="SSF52540">
    <property type="entry name" value="P-loop containing nucleoside triphosphate hydrolases"/>
    <property type="match status" value="1"/>
</dbReference>
<dbReference type="InterPro" id="IPR050889">
    <property type="entry name" value="Dendritic_Spine_Reg/Scaffold"/>
</dbReference>
<dbReference type="PRINTS" id="PR01415">
    <property type="entry name" value="ANKYRIN"/>
</dbReference>
<evidence type="ECO:0000256" key="1">
    <source>
        <dbReference type="ARBA" id="ARBA00022737"/>
    </source>
</evidence>
<feature type="repeat" description="ANK" evidence="3">
    <location>
        <begin position="887"/>
        <end position="920"/>
    </location>
</feature>
<feature type="repeat" description="ANK" evidence="3">
    <location>
        <begin position="987"/>
        <end position="1011"/>
    </location>
</feature>
<dbReference type="InParanoid" id="A0A7C8N162"/>